<sequence length="208" mass="23530">MKDTSKALPNGVTALDSLLRPYRHIVLDTTTPNNGKELASGDGKESTSVDEKDEKKEASSDAAGVGSFAAYLFKNYLPDCVIIGLNDDNIDAMSLLNEEFRQFQLANNQSTKQVSTDRYLLAQICEETMCQRPTNDLDTFVQTQTKPQQFLYVKYKMLIRFKVMLSNVALFCLKILNAHFLVLCQQISSKHVGFLKYQNVFIRNLKLI</sequence>
<accession>X6MFJ8</accession>
<dbReference type="Proteomes" id="UP000023152">
    <property type="component" value="Unassembled WGS sequence"/>
</dbReference>
<evidence type="ECO:0000313" key="3">
    <source>
        <dbReference type="Proteomes" id="UP000023152"/>
    </source>
</evidence>
<proteinExistence type="predicted"/>
<feature type="compositionally biased region" description="Basic and acidic residues" evidence="1">
    <location>
        <begin position="42"/>
        <end position="58"/>
    </location>
</feature>
<protein>
    <submittedName>
        <fullName evidence="2">Uncharacterized protein</fullName>
    </submittedName>
</protein>
<gene>
    <name evidence="2" type="ORF">RFI_24963</name>
</gene>
<organism evidence="2 3">
    <name type="scientific">Reticulomyxa filosa</name>
    <dbReference type="NCBI Taxonomy" id="46433"/>
    <lineage>
        <taxon>Eukaryota</taxon>
        <taxon>Sar</taxon>
        <taxon>Rhizaria</taxon>
        <taxon>Retaria</taxon>
        <taxon>Foraminifera</taxon>
        <taxon>Monothalamids</taxon>
        <taxon>Reticulomyxidae</taxon>
        <taxon>Reticulomyxa</taxon>
    </lineage>
</organism>
<reference evidence="2 3" key="1">
    <citation type="journal article" date="2013" name="Curr. Biol.">
        <title>The Genome of the Foraminiferan Reticulomyxa filosa.</title>
        <authorList>
            <person name="Glockner G."/>
            <person name="Hulsmann N."/>
            <person name="Schleicher M."/>
            <person name="Noegel A.A."/>
            <person name="Eichinger L."/>
            <person name="Gallinger C."/>
            <person name="Pawlowski J."/>
            <person name="Sierra R."/>
            <person name="Euteneuer U."/>
            <person name="Pillet L."/>
            <person name="Moustafa A."/>
            <person name="Platzer M."/>
            <person name="Groth M."/>
            <person name="Szafranski K."/>
            <person name="Schliwa M."/>
        </authorList>
    </citation>
    <scope>NUCLEOTIDE SEQUENCE [LARGE SCALE GENOMIC DNA]</scope>
</reference>
<keyword evidence="3" id="KW-1185">Reference proteome</keyword>
<feature type="region of interest" description="Disordered" evidence="1">
    <location>
        <begin position="29"/>
        <end position="58"/>
    </location>
</feature>
<evidence type="ECO:0000313" key="2">
    <source>
        <dbReference type="EMBL" id="ETO12411.1"/>
    </source>
</evidence>
<dbReference type="AlphaFoldDB" id="X6MFJ8"/>
<name>X6MFJ8_RETFI</name>
<comment type="caution">
    <text evidence="2">The sequence shown here is derived from an EMBL/GenBank/DDBJ whole genome shotgun (WGS) entry which is preliminary data.</text>
</comment>
<evidence type="ECO:0000256" key="1">
    <source>
        <dbReference type="SAM" id="MobiDB-lite"/>
    </source>
</evidence>
<dbReference type="EMBL" id="ASPP01021422">
    <property type="protein sequence ID" value="ETO12411.1"/>
    <property type="molecule type" value="Genomic_DNA"/>
</dbReference>